<dbReference type="EMBL" id="UYYB01028007">
    <property type="protein sequence ID" value="VDM72938.1"/>
    <property type="molecule type" value="Genomic_DNA"/>
</dbReference>
<evidence type="ECO:0000313" key="1">
    <source>
        <dbReference type="EMBL" id="VDM72938.1"/>
    </source>
</evidence>
<name>A0A3P7L112_STRVU</name>
<organism evidence="1 2">
    <name type="scientific">Strongylus vulgaris</name>
    <name type="common">Blood worm</name>
    <dbReference type="NCBI Taxonomy" id="40348"/>
    <lineage>
        <taxon>Eukaryota</taxon>
        <taxon>Metazoa</taxon>
        <taxon>Ecdysozoa</taxon>
        <taxon>Nematoda</taxon>
        <taxon>Chromadorea</taxon>
        <taxon>Rhabditida</taxon>
        <taxon>Rhabditina</taxon>
        <taxon>Rhabditomorpha</taxon>
        <taxon>Strongyloidea</taxon>
        <taxon>Strongylidae</taxon>
        <taxon>Strongylus</taxon>
    </lineage>
</organism>
<evidence type="ECO:0000313" key="2">
    <source>
        <dbReference type="Proteomes" id="UP000270094"/>
    </source>
</evidence>
<dbReference type="Proteomes" id="UP000270094">
    <property type="component" value="Unassembled WGS sequence"/>
</dbReference>
<accession>A0A3P7L112</accession>
<sequence length="71" mass="8272">MIYITWIPSWMQIAFVSVYLTNTNNTITFVTTAAHNDDRIRSVTDTVMMCIQAESRFLTRNDDRLRVPSDN</sequence>
<keyword evidence="2" id="KW-1185">Reference proteome</keyword>
<gene>
    <name evidence="1" type="ORF">SVUK_LOCUS7936</name>
</gene>
<reference evidence="1 2" key="1">
    <citation type="submission" date="2018-11" db="EMBL/GenBank/DDBJ databases">
        <authorList>
            <consortium name="Pathogen Informatics"/>
        </authorList>
    </citation>
    <scope>NUCLEOTIDE SEQUENCE [LARGE SCALE GENOMIC DNA]</scope>
</reference>
<protein>
    <submittedName>
        <fullName evidence="1">Uncharacterized protein</fullName>
    </submittedName>
</protein>
<proteinExistence type="predicted"/>
<dbReference type="AlphaFoldDB" id="A0A3P7L112"/>